<accession>A0A4V2EMR8</accession>
<keyword evidence="1" id="KW-1133">Transmembrane helix</keyword>
<dbReference type="Proteomes" id="UP000292003">
    <property type="component" value="Unassembled WGS sequence"/>
</dbReference>
<keyword evidence="3" id="KW-1185">Reference proteome</keyword>
<keyword evidence="1" id="KW-0472">Membrane</keyword>
<protein>
    <submittedName>
        <fullName evidence="2">Uncharacterized protein</fullName>
    </submittedName>
</protein>
<comment type="caution">
    <text evidence="2">The sequence shown here is derived from an EMBL/GenBank/DDBJ whole genome shotgun (WGS) entry which is preliminary data.</text>
</comment>
<dbReference type="AlphaFoldDB" id="A0A4V2EMR8"/>
<feature type="transmembrane region" description="Helical" evidence="1">
    <location>
        <begin position="31"/>
        <end position="50"/>
    </location>
</feature>
<evidence type="ECO:0000313" key="3">
    <source>
        <dbReference type="Proteomes" id="UP000292003"/>
    </source>
</evidence>
<evidence type="ECO:0000313" key="2">
    <source>
        <dbReference type="EMBL" id="RZQ66055.1"/>
    </source>
</evidence>
<name>A0A4V2EMR8_9PSEU</name>
<feature type="transmembrane region" description="Helical" evidence="1">
    <location>
        <begin position="7"/>
        <end position="25"/>
    </location>
</feature>
<keyword evidence="1" id="KW-0812">Transmembrane</keyword>
<gene>
    <name evidence="2" type="ORF">EWH70_03060</name>
</gene>
<reference evidence="2 3" key="1">
    <citation type="submission" date="2019-02" db="EMBL/GenBank/DDBJ databases">
        <title>Draft genome sequence of Amycolatopsis sp. 8-3EHSu isolated from roots of Suaeda maritima.</title>
        <authorList>
            <person name="Duangmal K."/>
            <person name="Chantavorakit T."/>
        </authorList>
    </citation>
    <scope>NUCLEOTIDE SEQUENCE [LARGE SCALE GENOMIC DNA]</scope>
    <source>
        <strain evidence="2 3">8-3EHSu</strain>
    </source>
</reference>
<proteinExistence type="predicted"/>
<evidence type="ECO:0000256" key="1">
    <source>
        <dbReference type="SAM" id="Phobius"/>
    </source>
</evidence>
<organism evidence="2 3">
    <name type="scientific">Amycolatopsis suaedae</name>
    <dbReference type="NCBI Taxonomy" id="2510978"/>
    <lineage>
        <taxon>Bacteria</taxon>
        <taxon>Bacillati</taxon>
        <taxon>Actinomycetota</taxon>
        <taxon>Actinomycetes</taxon>
        <taxon>Pseudonocardiales</taxon>
        <taxon>Pseudonocardiaceae</taxon>
        <taxon>Amycolatopsis</taxon>
    </lineage>
</organism>
<sequence length="75" mass="8318">MVTNIKLAVGAAAVLAGVVLMAFFWDLEFFWFQGGPLGLVLTLLGGWDLVETIRKKERVGPARDRSSVEQDRPKE</sequence>
<dbReference type="EMBL" id="SFCC01000001">
    <property type="protein sequence ID" value="RZQ66055.1"/>
    <property type="molecule type" value="Genomic_DNA"/>
</dbReference>
<dbReference type="RefSeq" id="WP_130473624.1">
    <property type="nucleotide sequence ID" value="NZ_SFCC01000001.1"/>
</dbReference>